<dbReference type="Proteomes" id="UP000709672">
    <property type="component" value="Unassembled WGS sequence"/>
</dbReference>
<keyword evidence="1" id="KW-0472">Membrane</keyword>
<evidence type="ECO:0000313" key="2">
    <source>
        <dbReference type="EMBL" id="MBI2052154.1"/>
    </source>
</evidence>
<organism evidence="3 4">
    <name type="scientific">Candidatus Sungiibacteriota bacterium</name>
    <dbReference type="NCBI Taxonomy" id="2750080"/>
    <lineage>
        <taxon>Bacteria</taxon>
        <taxon>Candidatus Sungiibacteriota</taxon>
    </lineage>
</organism>
<keyword evidence="1" id="KW-1133">Transmembrane helix</keyword>
<reference evidence="3" key="1">
    <citation type="submission" date="2020-07" db="EMBL/GenBank/DDBJ databases">
        <title>Huge and variable diversity of episymbiotic CPR bacteria and DPANN archaea in groundwater ecosystems.</title>
        <authorList>
            <person name="He C.Y."/>
            <person name="Keren R."/>
            <person name="Whittaker M."/>
            <person name="Farag I.F."/>
            <person name="Doudna J."/>
            <person name="Cate J.H.D."/>
            <person name="Banfield J.F."/>
        </authorList>
    </citation>
    <scope>NUCLEOTIDE SEQUENCE</scope>
    <source>
        <strain evidence="2">NC_groundwater_191_Ag_S-0.1um_45_8</strain>
        <strain evidence="3">NC_groundwater_418_Ag_B-0.1um_45_10</strain>
    </source>
</reference>
<feature type="transmembrane region" description="Helical" evidence="1">
    <location>
        <begin position="78"/>
        <end position="98"/>
    </location>
</feature>
<keyword evidence="1" id="KW-0812">Transmembrane</keyword>
<dbReference type="EMBL" id="JACOYY010000021">
    <property type="protein sequence ID" value="MBI2052154.1"/>
    <property type="molecule type" value="Genomic_DNA"/>
</dbReference>
<dbReference type="Gene3D" id="1.20.1250.20">
    <property type="entry name" value="MFS general substrate transporter like domains"/>
    <property type="match status" value="1"/>
</dbReference>
<feature type="transmembrane region" description="Helical" evidence="1">
    <location>
        <begin position="144"/>
        <end position="162"/>
    </location>
</feature>
<dbReference type="SUPFAM" id="SSF103473">
    <property type="entry name" value="MFS general substrate transporter"/>
    <property type="match status" value="1"/>
</dbReference>
<feature type="transmembrane region" description="Helical" evidence="1">
    <location>
        <begin position="168"/>
        <end position="193"/>
    </location>
</feature>
<dbReference type="InterPro" id="IPR036259">
    <property type="entry name" value="MFS_trans_sf"/>
</dbReference>
<dbReference type="EMBL" id="JACPHQ010000001">
    <property type="protein sequence ID" value="MBI2465612.1"/>
    <property type="molecule type" value="Genomic_DNA"/>
</dbReference>
<feature type="transmembrane region" description="Helical" evidence="1">
    <location>
        <begin position="12"/>
        <end position="33"/>
    </location>
</feature>
<dbReference type="Pfam" id="PF07690">
    <property type="entry name" value="MFS_1"/>
    <property type="match status" value="1"/>
</dbReference>
<sequence length="215" mass="24085">MFKGINRIVKTIVVADFFYNSAFASFGPVFAIFLTSQIEGGSAQVAGFAASIYWVVKSVVQLPIARFLDKTDGERDDFWALFLGYFLSGLVPLAYIFATKPMHLYFIQGFYGFIMAWAVPAWYSIFTRHVDKWRISFEWSLDSVFSVGLAAATATALGGYVADRFGFTVLFMAASAGSVFSSLLLLGLINHLAPKKHVQNKIMPERRRTHKYNLN</sequence>
<feature type="transmembrane region" description="Helical" evidence="1">
    <location>
        <begin position="45"/>
        <end position="66"/>
    </location>
</feature>
<evidence type="ECO:0000313" key="3">
    <source>
        <dbReference type="EMBL" id="MBI2465612.1"/>
    </source>
</evidence>
<comment type="caution">
    <text evidence="3">The sequence shown here is derived from an EMBL/GenBank/DDBJ whole genome shotgun (WGS) entry which is preliminary data.</text>
</comment>
<dbReference type="GO" id="GO:0022857">
    <property type="term" value="F:transmembrane transporter activity"/>
    <property type="evidence" value="ECO:0007669"/>
    <property type="project" value="InterPro"/>
</dbReference>
<name>A0A932DS74_9BACT</name>
<dbReference type="Proteomes" id="UP000786662">
    <property type="component" value="Unassembled WGS sequence"/>
</dbReference>
<feature type="transmembrane region" description="Helical" evidence="1">
    <location>
        <begin position="104"/>
        <end position="123"/>
    </location>
</feature>
<evidence type="ECO:0000256" key="1">
    <source>
        <dbReference type="SAM" id="Phobius"/>
    </source>
</evidence>
<accession>A0A932DS74</accession>
<proteinExistence type="predicted"/>
<dbReference type="InterPro" id="IPR011701">
    <property type="entry name" value="MFS"/>
</dbReference>
<gene>
    <name evidence="2" type="ORF">HYT38_00545</name>
    <name evidence="3" type="ORF">HYV66_00020</name>
</gene>
<protein>
    <submittedName>
        <fullName evidence="3">MFS transporter</fullName>
    </submittedName>
</protein>
<evidence type="ECO:0000313" key="4">
    <source>
        <dbReference type="Proteomes" id="UP000709672"/>
    </source>
</evidence>
<dbReference type="AlphaFoldDB" id="A0A932DS74"/>